<dbReference type="AlphaFoldDB" id="A0A2W2DGH5"/>
<organism evidence="3 4">
    <name type="scientific">Micromonospora deserti</name>
    <dbReference type="NCBI Taxonomy" id="2070366"/>
    <lineage>
        <taxon>Bacteria</taxon>
        <taxon>Bacillati</taxon>
        <taxon>Actinomycetota</taxon>
        <taxon>Actinomycetes</taxon>
        <taxon>Micromonosporales</taxon>
        <taxon>Micromonosporaceae</taxon>
        <taxon>Micromonospora</taxon>
    </lineage>
</organism>
<dbReference type="GO" id="GO:0016740">
    <property type="term" value="F:transferase activity"/>
    <property type="evidence" value="ECO:0007669"/>
    <property type="project" value="UniProtKB-KW"/>
</dbReference>
<evidence type="ECO:0000313" key="3">
    <source>
        <dbReference type="EMBL" id="PZF99829.1"/>
    </source>
</evidence>
<dbReference type="Pfam" id="PF01636">
    <property type="entry name" value="APH"/>
    <property type="match status" value="1"/>
</dbReference>
<dbReference type="InterPro" id="IPR011009">
    <property type="entry name" value="Kinase-like_dom_sf"/>
</dbReference>
<reference evidence="3 4" key="1">
    <citation type="submission" date="2018-01" db="EMBL/GenBank/DDBJ databases">
        <title>Draft genome sequence of Salinispora sp. 13K206.</title>
        <authorList>
            <person name="Sahin N."/>
            <person name="Saygin H."/>
            <person name="Ay H."/>
        </authorList>
    </citation>
    <scope>NUCLEOTIDE SEQUENCE [LARGE SCALE GENOMIC DNA]</scope>
    <source>
        <strain evidence="3 4">13K206</strain>
    </source>
</reference>
<keyword evidence="3" id="KW-0808">Transferase</keyword>
<evidence type="ECO:0000259" key="2">
    <source>
        <dbReference type="Pfam" id="PF01636"/>
    </source>
</evidence>
<evidence type="ECO:0000313" key="4">
    <source>
        <dbReference type="Proteomes" id="UP000248749"/>
    </source>
</evidence>
<keyword evidence="4" id="KW-1185">Reference proteome</keyword>
<dbReference type="Proteomes" id="UP000248749">
    <property type="component" value="Unassembled WGS sequence"/>
</dbReference>
<protein>
    <submittedName>
        <fullName evidence="3">Aminoglycoside phosphotransferase</fullName>
    </submittedName>
</protein>
<sequence length="312" mass="34044">MDRSLSAGRPGHVDNLSGRQLPRPGVASGDTTLWPVDGPGRNLELCHHGPMVSRWWQLDAWAGVDLVRPLVGGHRNEVMLASRGNQQLVVRRSKRSFESLAWELSLLEHLLGHGIGVPRVVVADDGRRHVDGVVVSQFVEGREPSDSLDWRRVVDTLTAMHELTTGWPQRPGFASSRQLLNTDRGGDVRLDAMPAGAVDAIRAAWQPMQGPECVVHGDVGASNIRVDGDRVTLLDWDEARVDLSSFDFASVPEEVEVPAATSRQALRTAGVAWEAATCWTAEPDYAARRLAELYDRQASMASANDKGSISIS</sequence>
<dbReference type="InterPro" id="IPR002575">
    <property type="entry name" value="Aminoglycoside_PTrfase"/>
</dbReference>
<gene>
    <name evidence="3" type="ORF">C1I99_10680</name>
</gene>
<name>A0A2W2DGH5_9ACTN</name>
<feature type="region of interest" description="Disordered" evidence="1">
    <location>
        <begin position="1"/>
        <end position="31"/>
    </location>
</feature>
<proteinExistence type="predicted"/>
<feature type="domain" description="Aminoglycoside phosphotransferase" evidence="2">
    <location>
        <begin position="67"/>
        <end position="261"/>
    </location>
</feature>
<dbReference type="Gene3D" id="3.90.1200.10">
    <property type="match status" value="1"/>
</dbReference>
<evidence type="ECO:0000256" key="1">
    <source>
        <dbReference type="SAM" id="MobiDB-lite"/>
    </source>
</evidence>
<accession>A0A2W2DGH5</accession>
<dbReference type="SUPFAM" id="SSF56112">
    <property type="entry name" value="Protein kinase-like (PK-like)"/>
    <property type="match status" value="1"/>
</dbReference>
<comment type="caution">
    <text evidence="3">The sequence shown here is derived from an EMBL/GenBank/DDBJ whole genome shotgun (WGS) entry which is preliminary data.</text>
</comment>
<dbReference type="EMBL" id="POUB01000053">
    <property type="protein sequence ID" value="PZF99829.1"/>
    <property type="molecule type" value="Genomic_DNA"/>
</dbReference>